<evidence type="ECO:0000313" key="1">
    <source>
        <dbReference type="EMBL" id="EEG33488.1"/>
    </source>
</evidence>
<evidence type="ECO:0000313" key="2">
    <source>
        <dbReference type="Proteomes" id="UP000004457"/>
    </source>
</evidence>
<dbReference type="GeneID" id="49970652"/>
<dbReference type="eggNOG" id="ENOG502ZFRY">
    <property type="taxonomic scope" value="Bacteria"/>
</dbReference>
<dbReference type="InterPro" id="IPR058915">
    <property type="entry name" value="AcrVA2-like"/>
</dbReference>
<proteinExistence type="predicted"/>
<dbReference type="Proteomes" id="UP000004457">
    <property type="component" value="Unassembled WGS sequence"/>
</dbReference>
<sequence length="401" mass="47133">MEMPKTHFDCIQYLRPELLIEAKKDVKELLNIDRKSPILSIDEYENRLNSYLEKVINDTLQVAADNIGVSLNFIKNNIDDLPEFFKNHLFALGSTINYEYHFIVNFLLAGRKTFFFSDAISQKLLYTEINVPAKEIQLPFFSCQLVFTEREIIDAFYTKALKDNPDLTVDYSCPISVFVTLFDDCDELDGRRIIFNSYHSKYPDTIFLMQKRELFLGNDWNLEQSLRTDWENLTPNNFGYGSFYNDGNISKLEDDLFYTDGLLFYRIILNAILYVISSKADFPKKESQIRKIEKKIANAKSFLKKERLNQETKAISSLDYFEVGLSEQQIILKNQHDNENSESVDYSRLDRKILRRFMVRGHWRNQRYGSGLTETKLIWIKPYIKGDELAEVINKPYVIKE</sequence>
<dbReference type="Pfam" id="PF26125">
    <property type="entry name" value="AcrVA2-like"/>
    <property type="match status" value="1"/>
</dbReference>
<name>C0EN84_NEIFL</name>
<dbReference type="EMBL" id="ACEN01000066">
    <property type="protein sequence ID" value="EEG33488.1"/>
    <property type="molecule type" value="Genomic_DNA"/>
</dbReference>
<dbReference type="RefSeq" id="WP_003680662.1">
    <property type="nucleotide sequence ID" value="NZ_ACEN01000066.1"/>
</dbReference>
<reference evidence="1 2" key="1">
    <citation type="submission" date="2009-01" db="EMBL/GenBank/DDBJ databases">
        <authorList>
            <person name="Fulton L."/>
            <person name="Clifton S."/>
            <person name="Chinwalla A.T."/>
            <person name="Mitreva M."/>
            <person name="Sodergren E."/>
            <person name="Weinstock G."/>
            <person name="Clifton S."/>
            <person name="Dooling D.J."/>
            <person name="Fulton B."/>
            <person name="Minx P."/>
            <person name="Pepin K.H."/>
            <person name="Johnson M."/>
            <person name="Bhonagiri V."/>
            <person name="Nash W.E."/>
            <person name="Mardis E.R."/>
            <person name="Wilson R.K."/>
        </authorList>
    </citation>
    <scope>NUCLEOTIDE SEQUENCE [LARGE SCALE GENOMIC DNA]</scope>
    <source>
        <strain evidence="1 2">NRL30031/H210</strain>
    </source>
</reference>
<protein>
    <submittedName>
        <fullName evidence="1">Uncharacterized protein</fullName>
    </submittedName>
</protein>
<keyword evidence="2" id="KW-1185">Reference proteome</keyword>
<comment type="caution">
    <text evidence="1">The sequence shown here is derived from an EMBL/GenBank/DDBJ whole genome shotgun (WGS) entry which is preliminary data.</text>
</comment>
<accession>C0EN84</accession>
<organism evidence="1 2">
    <name type="scientific">Neisseria flavescens NRL30031/H210</name>
    <dbReference type="NCBI Taxonomy" id="546264"/>
    <lineage>
        <taxon>Bacteria</taxon>
        <taxon>Pseudomonadati</taxon>
        <taxon>Pseudomonadota</taxon>
        <taxon>Betaproteobacteria</taxon>
        <taxon>Neisseriales</taxon>
        <taxon>Neisseriaceae</taxon>
        <taxon>Neisseria</taxon>
    </lineage>
</organism>
<gene>
    <name evidence="1" type="ORF">NEIFLAOT_01417</name>
</gene>
<dbReference type="AlphaFoldDB" id="C0EN84"/>